<evidence type="ECO:0000313" key="2">
    <source>
        <dbReference type="Proteomes" id="UP000183954"/>
    </source>
</evidence>
<keyword evidence="2" id="KW-1185">Reference proteome</keyword>
<dbReference type="RefSeq" id="WP_073028049.1">
    <property type="nucleotide sequence ID" value="NZ_FQXJ01000003.1"/>
</dbReference>
<sequence length="116" mass="13720">MSVYRYATLGGKDLIADYLKSLPKDEQAEGQLIMTQLEQKGLDYLKEILDTRQIEKKLWEIKFLRKNRFFYIIADVDNFYIVHACRKQKGKAEKFEIDKAKQRAKEIGKELGRIFV</sequence>
<evidence type="ECO:0000313" key="1">
    <source>
        <dbReference type="EMBL" id="SHH36826.1"/>
    </source>
</evidence>
<dbReference type="OrthoDB" id="1954101at2"/>
<proteinExistence type="predicted"/>
<gene>
    <name evidence="1" type="ORF">SAMN02746098_00825</name>
</gene>
<protein>
    <submittedName>
        <fullName evidence="1">Phage-related protein</fullName>
    </submittedName>
</protein>
<organism evidence="1 2">
    <name type="scientific">Desulfosporosinus lacus DSM 15449</name>
    <dbReference type="NCBI Taxonomy" id="1121420"/>
    <lineage>
        <taxon>Bacteria</taxon>
        <taxon>Bacillati</taxon>
        <taxon>Bacillota</taxon>
        <taxon>Clostridia</taxon>
        <taxon>Eubacteriales</taxon>
        <taxon>Desulfitobacteriaceae</taxon>
        <taxon>Desulfosporosinus</taxon>
    </lineage>
</organism>
<dbReference type="Proteomes" id="UP000183954">
    <property type="component" value="Unassembled WGS sequence"/>
</dbReference>
<dbReference type="STRING" id="1121420.SAMN02746098_00825"/>
<dbReference type="AlphaFoldDB" id="A0A1M5SE84"/>
<name>A0A1M5SE84_9FIRM</name>
<dbReference type="EMBL" id="FQXJ01000003">
    <property type="protein sequence ID" value="SHH36826.1"/>
    <property type="molecule type" value="Genomic_DNA"/>
</dbReference>
<accession>A0A1M5SE84</accession>
<reference evidence="2" key="1">
    <citation type="submission" date="2016-11" db="EMBL/GenBank/DDBJ databases">
        <authorList>
            <person name="Varghese N."/>
            <person name="Submissions S."/>
        </authorList>
    </citation>
    <scope>NUCLEOTIDE SEQUENCE [LARGE SCALE GENOMIC DNA]</scope>
    <source>
        <strain evidence="2">DSM 15449</strain>
    </source>
</reference>
<dbReference type="Pfam" id="PF05973">
    <property type="entry name" value="Gp49"/>
    <property type="match status" value="1"/>
</dbReference>
<dbReference type="InterPro" id="IPR009241">
    <property type="entry name" value="HigB-like"/>
</dbReference>